<accession>A0A077ZPQ4</accession>
<protein>
    <submittedName>
        <fullName evidence="2">Uncharacterized protein</fullName>
    </submittedName>
</protein>
<sequence length="510" mass="59769">MKAEENQQNLSDEISQKIDIAKKLQEKFGLNLNLQVREKLVLKHINEALLNQNRLQINQNAPRKEYQLQQKMIKCLQDILNYQSKSAQPIQSLISYLNEENPHAQSVDISLKQLARMIEFQASNNRNAQFMKDNNDQQQDTIVINYEIKRQQTQSQIETKKTEQLLDYLEKVIWRYYILVKVINLATEDQIELRPRSEMFNEIIPDKNKLKNNVSLTYEFLLKSLFMTFTGFQSLMHQSRLYKDLKEVISVRNLVTELLNTIQQSLQMGNKAEGQRQISSNDYSKMNKNIENYKNDIQHQIQRIQLDDDSDEQSQLSDNQFSNFQNKLLQCKSLTITLKFEIVVKNKMIDSDQGYEKRLDRFSSISNFNGYQDLSSPSPDKINKQLNQDKANRKQTYAQTSQNDQLDINKMGRQKSRIPSMPRQKTKNLDQIVEQAEPEENQDNIGNDRNKILAKLSIEVGKFDNNENQQVLSKDTQAQTRIQVAPFHQPLKLSVTDHDQDDIFDIDERI</sequence>
<dbReference type="Proteomes" id="UP000039865">
    <property type="component" value="Unassembled WGS sequence"/>
</dbReference>
<dbReference type="InParanoid" id="A0A077ZPQ4"/>
<organism evidence="2 3">
    <name type="scientific">Stylonychia lemnae</name>
    <name type="common">Ciliate</name>
    <dbReference type="NCBI Taxonomy" id="5949"/>
    <lineage>
        <taxon>Eukaryota</taxon>
        <taxon>Sar</taxon>
        <taxon>Alveolata</taxon>
        <taxon>Ciliophora</taxon>
        <taxon>Intramacronucleata</taxon>
        <taxon>Spirotrichea</taxon>
        <taxon>Stichotrichia</taxon>
        <taxon>Sporadotrichida</taxon>
        <taxon>Oxytrichidae</taxon>
        <taxon>Stylonychinae</taxon>
        <taxon>Stylonychia</taxon>
    </lineage>
</organism>
<reference evidence="2 3" key="1">
    <citation type="submission" date="2014-06" db="EMBL/GenBank/DDBJ databases">
        <authorList>
            <person name="Swart Estienne"/>
        </authorList>
    </citation>
    <scope>NUCLEOTIDE SEQUENCE [LARGE SCALE GENOMIC DNA]</scope>
    <source>
        <strain evidence="2 3">130c</strain>
    </source>
</reference>
<evidence type="ECO:0000313" key="2">
    <source>
        <dbReference type="EMBL" id="CDW71878.1"/>
    </source>
</evidence>
<evidence type="ECO:0000256" key="1">
    <source>
        <dbReference type="SAM" id="MobiDB-lite"/>
    </source>
</evidence>
<proteinExistence type="predicted"/>
<dbReference type="EMBL" id="CCKQ01000782">
    <property type="protein sequence ID" value="CDW71878.1"/>
    <property type="molecule type" value="Genomic_DNA"/>
</dbReference>
<gene>
    <name evidence="2" type="primary">Contig8027.g8557</name>
    <name evidence="2" type="ORF">STYLEM_828</name>
</gene>
<dbReference type="AlphaFoldDB" id="A0A077ZPQ4"/>
<keyword evidence="3" id="KW-1185">Reference proteome</keyword>
<evidence type="ECO:0000313" key="3">
    <source>
        <dbReference type="Proteomes" id="UP000039865"/>
    </source>
</evidence>
<name>A0A077ZPQ4_STYLE</name>
<feature type="region of interest" description="Disordered" evidence="1">
    <location>
        <begin position="370"/>
        <end position="399"/>
    </location>
</feature>